<dbReference type="RefSeq" id="WP_339095916.1">
    <property type="nucleotide sequence ID" value="NZ_CP149782.1"/>
</dbReference>
<dbReference type="Gene3D" id="2.60.40.1820">
    <property type="match status" value="1"/>
</dbReference>
<evidence type="ECO:0000259" key="1">
    <source>
        <dbReference type="SMART" id="SM00769"/>
    </source>
</evidence>
<dbReference type="EMBL" id="CP149782">
    <property type="protein sequence ID" value="WYF44738.1"/>
    <property type="molecule type" value="Genomic_DNA"/>
</dbReference>
<dbReference type="SUPFAM" id="SSF117070">
    <property type="entry name" value="LEA14-like"/>
    <property type="match status" value="1"/>
</dbReference>
<dbReference type="Pfam" id="PF03168">
    <property type="entry name" value="LEA_2"/>
    <property type="match status" value="1"/>
</dbReference>
<accession>A0AAU6Q324</accession>
<dbReference type="InterPro" id="IPR004864">
    <property type="entry name" value="LEA_2"/>
</dbReference>
<dbReference type="PROSITE" id="PS51257">
    <property type="entry name" value="PROKAR_LIPOPROTEIN"/>
    <property type="match status" value="1"/>
</dbReference>
<gene>
    <name evidence="2" type="ORF">WDJ50_01070</name>
</gene>
<protein>
    <submittedName>
        <fullName evidence="2">LEA type 2 family protein</fullName>
    </submittedName>
</protein>
<name>A0AAU6Q324_9DEIO</name>
<dbReference type="InterPro" id="IPR013990">
    <property type="entry name" value="WHy-dom"/>
</dbReference>
<sequence>MKKLLFPLGLMLTACGPTQQVIQPPSLQIQDIRLARLSLPVLGQPATAFINLELAVSNPNPIAVRLAEIEAQLVVEGQHVGQVTVPDVNLPAQGQAVQRAQLQLPLTVNTMTTFLQIARGQEVSYRLDGSFKADLGPLGQPRFGPFTFSQGIWKQPAIQLF</sequence>
<dbReference type="SMART" id="SM00769">
    <property type="entry name" value="WHy"/>
    <property type="match status" value="1"/>
</dbReference>
<dbReference type="GO" id="GO:0009269">
    <property type="term" value="P:response to desiccation"/>
    <property type="evidence" value="ECO:0007669"/>
    <property type="project" value="InterPro"/>
</dbReference>
<feature type="domain" description="Water stress and hypersensitive response" evidence="1">
    <location>
        <begin position="32"/>
        <end position="149"/>
    </location>
</feature>
<organism evidence="2">
    <name type="scientific">Deinococcus sp. VB142</name>
    <dbReference type="NCBI Taxonomy" id="3112952"/>
    <lineage>
        <taxon>Bacteria</taxon>
        <taxon>Thermotogati</taxon>
        <taxon>Deinococcota</taxon>
        <taxon>Deinococci</taxon>
        <taxon>Deinococcales</taxon>
        <taxon>Deinococcaceae</taxon>
        <taxon>Deinococcus</taxon>
    </lineage>
</organism>
<evidence type="ECO:0000313" key="2">
    <source>
        <dbReference type="EMBL" id="WYF44738.1"/>
    </source>
</evidence>
<proteinExistence type="predicted"/>
<reference evidence="2" key="1">
    <citation type="submission" date="2024-03" db="EMBL/GenBank/DDBJ databases">
        <title>Deinococcus weizhi sp. nov., isolated from human skin.</title>
        <authorList>
            <person name="Wei Z."/>
            <person name="Tian F."/>
            <person name="Yang C."/>
            <person name="Xin L.T."/>
            <person name="Wen Z.J."/>
            <person name="Lan K.C."/>
            <person name="Yu L."/>
            <person name="Zhe W."/>
            <person name="Dan F.D."/>
            <person name="Jun W."/>
            <person name="Rui Z."/>
            <person name="Yong X.J."/>
            <person name="Ting Y."/>
            <person name="Wei X."/>
            <person name="Xu Z.G."/>
            <person name="Xin Z."/>
            <person name="Dong F.G."/>
            <person name="Ni X.M."/>
            <person name="Zheng M.G."/>
            <person name="Chun Y."/>
            <person name="Qian W.X."/>
        </authorList>
    </citation>
    <scope>NUCLEOTIDE SEQUENCE</scope>
    <source>
        <strain evidence="2">VB142</strain>
    </source>
</reference>
<dbReference type="AlphaFoldDB" id="A0AAU6Q324"/>